<dbReference type="Gene3D" id="3.40.50.300">
    <property type="entry name" value="P-loop containing nucleotide triphosphate hydrolases"/>
    <property type="match status" value="1"/>
</dbReference>
<evidence type="ECO:0000256" key="4">
    <source>
        <dbReference type="ARBA" id="ARBA00023251"/>
    </source>
</evidence>
<feature type="domain" description="Tr-type G" evidence="5">
    <location>
        <begin position="1"/>
        <end position="237"/>
    </location>
</feature>
<dbReference type="InterPro" id="IPR014721">
    <property type="entry name" value="Ribsml_uS5_D2-typ_fold_subgr"/>
</dbReference>
<dbReference type="PANTHER" id="PTHR43261">
    <property type="entry name" value="TRANSLATION ELONGATION FACTOR G-RELATED"/>
    <property type="match status" value="1"/>
</dbReference>
<dbReference type="Gene3D" id="3.30.70.240">
    <property type="match status" value="1"/>
</dbReference>
<dbReference type="InterPro" id="IPR000640">
    <property type="entry name" value="EFG_V-like"/>
</dbReference>
<dbReference type="PANTHER" id="PTHR43261:SF1">
    <property type="entry name" value="RIBOSOME-RELEASING FACTOR 2, MITOCHONDRIAL"/>
    <property type="match status" value="1"/>
</dbReference>
<organism evidence="6 7">
    <name type="scientific">Paenibacillus phoenicis</name>
    <dbReference type="NCBI Taxonomy" id="554117"/>
    <lineage>
        <taxon>Bacteria</taxon>
        <taxon>Bacillati</taxon>
        <taxon>Bacillota</taxon>
        <taxon>Bacilli</taxon>
        <taxon>Bacillales</taxon>
        <taxon>Paenibacillaceae</taxon>
        <taxon>Paenibacillus</taxon>
    </lineage>
</organism>
<dbReference type="SUPFAM" id="SSF52540">
    <property type="entry name" value="P-loop containing nucleoside triphosphate hydrolases"/>
    <property type="match status" value="1"/>
</dbReference>
<dbReference type="InterPro" id="IPR009000">
    <property type="entry name" value="Transl_B-barrel_sf"/>
</dbReference>
<dbReference type="PRINTS" id="PR00315">
    <property type="entry name" value="ELONGATNFCT"/>
</dbReference>
<evidence type="ECO:0000256" key="2">
    <source>
        <dbReference type="ARBA" id="ARBA00022917"/>
    </source>
</evidence>
<dbReference type="SUPFAM" id="SSF54980">
    <property type="entry name" value="EF-G C-terminal domain-like"/>
    <property type="match status" value="2"/>
</dbReference>
<sequence length="652" mass="72753">MFKTIGLLAHVDAGKTTFAEALLYHTQTIRSRGRVDHRDAFLDSHEIEKARGITVFADQAEMKVGDSTYFLLDTPGHVDFSAEMERALQVLDYAVIIVSAVEGVEGHTETVWQLLRTYGIPTFFFINKTDRTGADPDRVLEDIRRELSANVLDLTTWAAVEQLDETEKAWLAEQDEALLEPFLEGTLSDAAWNEHLIQMVQNGQVFPCLRGSALLDIGIDVFMKALDRLTVTRYDPELPFAGRVYKIRHDEQATRVTFIKALQGTLRVRDELTYGPEGGQRTEKITAIRKYNGQRFVQTDFVQAGELFAVTGLTSVSSGEGLGALVDPIRRELAPTLQSKVQFEPPLHLKEVLRVFQLLDAEDPTLGTRWDEALQELHIHVMGKIQLEILQQVVQERFGMKITFGPPEILYKETISTPVTGCGHFEPLGHYAEVHLRLEPAERGSGVTFVNACHADDLSVGYQNLIGQHVLEREHHGLLTGSPLTDVRVTLLTGRSHNKHTSGGDFREATYRAIRQALEQAENVLLEPVYHFKIKVPLDQLGKVLTDIQQAHGRFDPPETGEETAVISGVVPVATFMDYPTELASMTHGKGSIMLKFGGYEPCHQAETTIARKNYNKNADPAYTSSSIFCAKGQAYSVPWDEAPKHMHASVS</sequence>
<dbReference type="Pfam" id="PF00009">
    <property type="entry name" value="GTP_EFTU"/>
    <property type="match status" value="1"/>
</dbReference>
<evidence type="ECO:0000313" key="7">
    <source>
        <dbReference type="Proteomes" id="UP001292216"/>
    </source>
</evidence>
<reference evidence="6 7" key="1">
    <citation type="submission" date="2023-12" db="EMBL/GenBank/DDBJ databases">
        <title>Whole genome sequencing of Paenibacillus phoenicis isolated from the Phoenix Mars Lander spacecraft assembly facility.</title>
        <authorList>
            <person name="Garcia A."/>
            <person name="Venkateswaran K."/>
        </authorList>
    </citation>
    <scope>NUCLEOTIDE SEQUENCE [LARGE SCALE GENOMIC DNA]</scope>
    <source>
        <strain evidence="6 7">3PO2SA</strain>
    </source>
</reference>
<dbReference type="Pfam" id="PF00679">
    <property type="entry name" value="EFG_C"/>
    <property type="match status" value="1"/>
</dbReference>
<dbReference type="SUPFAM" id="SSF50447">
    <property type="entry name" value="Translation proteins"/>
    <property type="match status" value="1"/>
</dbReference>
<name>A0ABU5PI90_9BACL</name>
<evidence type="ECO:0000259" key="5">
    <source>
        <dbReference type="PROSITE" id="PS51722"/>
    </source>
</evidence>
<dbReference type="InterPro" id="IPR020568">
    <property type="entry name" value="Ribosomal_Su5_D2-typ_SF"/>
</dbReference>
<comment type="caution">
    <text evidence="6">The sequence shown here is derived from an EMBL/GenBank/DDBJ whole genome shotgun (WGS) entry which is preliminary data.</text>
</comment>
<evidence type="ECO:0000256" key="3">
    <source>
        <dbReference type="ARBA" id="ARBA00023134"/>
    </source>
</evidence>
<dbReference type="Pfam" id="PF03764">
    <property type="entry name" value="EFG_IV"/>
    <property type="match status" value="1"/>
</dbReference>
<dbReference type="PRINTS" id="PR01037">
    <property type="entry name" value="TCRTETOQM"/>
</dbReference>
<dbReference type="CDD" id="cd03711">
    <property type="entry name" value="Tet_C"/>
    <property type="match status" value="1"/>
</dbReference>
<dbReference type="Proteomes" id="UP001292216">
    <property type="component" value="Unassembled WGS sequence"/>
</dbReference>
<keyword evidence="1" id="KW-0547">Nucleotide-binding</keyword>
<dbReference type="Gene3D" id="3.30.70.870">
    <property type="entry name" value="Elongation Factor G (Translational Gtpase), domain 3"/>
    <property type="match status" value="1"/>
</dbReference>
<dbReference type="SMART" id="SM00838">
    <property type="entry name" value="EFG_C"/>
    <property type="match status" value="1"/>
</dbReference>
<keyword evidence="3" id="KW-0342">GTP-binding</keyword>
<dbReference type="SUPFAM" id="SSF54211">
    <property type="entry name" value="Ribosomal protein S5 domain 2-like"/>
    <property type="match status" value="1"/>
</dbReference>
<dbReference type="InterPro" id="IPR035650">
    <property type="entry name" value="Tet_C"/>
</dbReference>
<dbReference type="Gene3D" id="2.40.30.10">
    <property type="entry name" value="Translation factors"/>
    <property type="match status" value="1"/>
</dbReference>
<dbReference type="InterPro" id="IPR035647">
    <property type="entry name" value="EFG_III/V"/>
</dbReference>
<keyword evidence="2" id="KW-0648">Protein biosynthesis</keyword>
<gene>
    <name evidence="6" type="ORF">U9M73_06190</name>
</gene>
<keyword evidence="7" id="KW-1185">Reference proteome</keyword>
<evidence type="ECO:0000256" key="1">
    <source>
        <dbReference type="ARBA" id="ARBA00022741"/>
    </source>
</evidence>
<accession>A0ABU5PI90</accession>
<dbReference type="Gene3D" id="3.30.230.10">
    <property type="match status" value="1"/>
</dbReference>
<dbReference type="EMBL" id="JAYERP010000001">
    <property type="protein sequence ID" value="MEA3569586.1"/>
    <property type="molecule type" value="Genomic_DNA"/>
</dbReference>
<protein>
    <submittedName>
        <fullName evidence="6">Translation factor GTPase family protein</fullName>
    </submittedName>
</protein>
<dbReference type="NCBIfam" id="TIGR00231">
    <property type="entry name" value="small_GTP"/>
    <property type="match status" value="1"/>
</dbReference>
<dbReference type="PROSITE" id="PS51722">
    <property type="entry name" value="G_TR_2"/>
    <property type="match status" value="1"/>
</dbReference>
<proteinExistence type="predicted"/>
<dbReference type="InterPro" id="IPR027417">
    <property type="entry name" value="P-loop_NTPase"/>
</dbReference>
<dbReference type="SMART" id="SM00889">
    <property type="entry name" value="EFG_IV"/>
    <property type="match status" value="1"/>
</dbReference>
<dbReference type="RefSeq" id="WP_323076566.1">
    <property type="nucleotide sequence ID" value="NZ_CBCSKM010000011.1"/>
</dbReference>
<dbReference type="InterPro" id="IPR005225">
    <property type="entry name" value="Small_GTP-bd"/>
</dbReference>
<keyword evidence="4" id="KW-0046">Antibiotic resistance</keyword>
<dbReference type="InterPro" id="IPR000795">
    <property type="entry name" value="T_Tr_GTP-bd_dom"/>
</dbReference>
<evidence type="ECO:0000313" key="6">
    <source>
        <dbReference type="EMBL" id="MEA3569586.1"/>
    </source>
</evidence>
<dbReference type="InterPro" id="IPR005517">
    <property type="entry name" value="Transl_elong_EFG/EF2_IV"/>
</dbReference>